<dbReference type="Gene3D" id="1.10.600.10">
    <property type="entry name" value="Farnesyl Diphosphate Synthase"/>
    <property type="match status" value="1"/>
</dbReference>
<dbReference type="OrthoDB" id="6921389at2759"/>
<evidence type="ECO:0000313" key="2">
    <source>
        <dbReference type="Proteomes" id="UP000001745"/>
    </source>
</evidence>
<proteinExistence type="predicted"/>
<evidence type="ECO:0000313" key="1">
    <source>
        <dbReference type="EMBL" id="EED24572.1"/>
    </source>
</evidence>
<dbReference type="SUPFAM" id="SSF48576">
    <property type="entry name" value="Terpenoid synthases"/>
    <property type="match status" value="1"/>
</dbReference>
<dbReference type="VEuPathDB" id="FungiDB:TSTA_079280"/>
<dbReference type="InterPro" id="IPR008949">
    <property type="entry name" value="Isoprenoid_synthase_dom_sf"/>
</dbReference>
<reference evidence="2" key="1">
    <citation type="journal article" date="2015" name="Genome Announc.">
        <title>Genome sequence of the AIDS-associated pathogen Penicillium marneffei (ATCC18224) and its near taxonomic relative Talaromyces stipitatus (ATCC10500).</title>
        <authorList>
            <person name="Nierman W.C."/>
            <person name="Fedorova-Abrams N.D."/>
            <person name="Andrianopoulos A."/>
        </authorList>
    </citation>
    <scope>NUCLEOTIDE SEQUENCE [LARGE SCALE GENOMIC DNA]</scope>
    <source>
        <strain evidence="2">ATCC 10500 / CBS 375.48 / QM 6759 / NRRL 1006</strain>
    </source>
</reference>
<sequence length="190" mass="22085">MGFKYSRLIDPGEYETQGLCEGIPLRMHKQPQKEDVGTIRCQRDWSRLVKHLKNYKGGLHAKWNFMSTSVPECLPERLEIISYANEFAFLYDDYAEDCDKDQLDTSNDIMQEAFLEGSIKGSISVKRADGMRQMQALILKEMMAIDKERAVTTMKAWVEFLKFAGGRQHDKHFATLEEYIPYRSIDVGKW</sequence>
<dbReference type="InParanoid" id="B8LWT9"/>
<gene>
    <name evidence="1" type="ORF">TSTA_079280</name>
</gene>
<dbReference type="HOGENOM" id="CLU_1428871_0_0_1"/>
<accession>B8LWT9</accession>
<dbReference type="OMA" id="MYARYSE"/>
<dbReference type="STRING" id="441959.B8LWT9"/>
<dbReference type="Proteomes" id="UP000001745">
    <property type="component" value="Unassembled WGS sequence"/>
</dbReference>
<dbReference type="AlphaFoldDB" id="B8LWT9"/>
<organism evidence="1 2">
    <name type="scientific">Talaromyces stipitatus (strain ATCC 10500 / CBS 375.48 / QM 6759 / NRRL 1006)</name>
    <name type="common">Penicillium stipitatum</name>
    <dbReference type="NCBI Taxonomy" id="441959"/>
    <lineage>
        <taxon>Eukaryota</taxon>
        <taxon>Fungi</taxon>
        <taxon>Dikarya</taxon>
        <taxon>Ascomycota</taxon>
        <taxon>Pezizomycotina</taxon>
        <taxon>Eurotiomycetes</taxon>
        <taxon>Eurotiomycetidae</taxon>
        <taxon>Eurotiales</taxon>
        <taxon>Trichocomaceae</taxon>
        <taxon>Talaromyces</taxon>
        <taxon>Talaromyces sect. Talaromyces</taxon>
    </lineage>
</organism>
<protein>
    <submittedName>
        <fullName evidence="1">Uncharacterized protein</fullName>
    </submittedName>
</protein>
<dbReference type="EMBL" id="EQ962652">
    <property type="protein sequence ID" value="EED24572.1"/>
    <property type="molecule type" value="Genomic_DNA"/>
</dbReference>
<keyword evidence="2" id="KW-1185">Reference proteome</keyword>
<dbReference type="PhylomeDB" id="B8LWT9"/>
<name>B8LWT9_TALSN</name>
<dbReference type="RefSeq" id="XP_002341959.1">
    <property type="nucleotide sequence ID" value="XM_002341918.1"/>
</dbReference>
<dbReference type="GeneID" id="8107601"/>